<evidence type="ECO:0000313" key="1">
    <source>
        <dbReference type="EMBL" id="BCE35732.1"/>
    </source>
</evidence>
<accession>A0A809Y615</accession>
<dbReference type="RefSeq" id="WP_182872458.1">
    <property type="nucleotide sequence ID" value="NZ_AP022639.1"/>
</dbReference>
<dbReference type="AlphaFoldDB" id="A0A809Y615"/>
<organism evidence="1">
    <name type="scientific">Bradyrhizobium diazoefficiens</name>
    <dbReference type="NCBI Taxonomy" id="1355477"/>
    <lineage>
        <taxon>Bacteria</taxon>
        <taxon>Pseudomonadati</taxon>
        <taxon>Pseudomonadota</taxon>
        <taxon>Alphaproteobacteria</taxon>
        <taxon>Hyphomicrobiales</taxon>
        <taxon>Nitrobacteraceae</taxon>
        <taxon>Bradyrhizobium</taxon>
    </lineage>
</organism>
<reference evidence="1" key="1">
    <citation type="submission" date="2020-05" db="EMBL/GenBank/DDBJ databases">
        <title>Complete genome sequence of Bradyrhizobium diazoefficiens XF3 isolated from soybean nodule.</title>
        <authorList>
            <person name="Noda R."/>
            <person name="Kakizaki K."/>
            <person name="Minamisawa K."/>
        </authorList>
    </citation>
    <scope>NUCLEOTIDE SEQUENCE</scope>
    <source>
        <strain evidence="1">XF3</strain>
    </source>
</reference>
<protein>
    <submittedName>
        <fullName evidence="1">Uncharacterized protein</fullName>
    </submittedName>
</protein>
<name>A0A809Y615_9BRAD</name>
<dbReference type="EMBL" id="AP023093">
    <property type="protein sequence ID" value="BCE35732.1"/>
    <property type="molecule type" value="Genomic_DNA"/>
</dbReference>
<sequence length="359" mass="39249">MNDILLIGKHYPAGVDFRAHNMGKMIMASTSKRDMAHAQEFGRRELLRNGIVAGASMVAWHAGLSPSLAQTATIANKDVLSLQERAAALGIEVQAPNITKSLTGTGHLELRTLADLVDSALAKSSGAADDAEKLAADAGELLSKLNRMVRPPRREGEAKGKAKPFAQLKGEYRKMFETCQPDPKHLSELQAWVTKLSSTSSRKRYGDLEAVTKVPWHVIAVIHYRECSANFMGHLHNGDPIAKKTVNVPAARPDPWNPPPSPWNPVTAWQASGIDAFTYDGLANQVDWGLELTLYRLEAYNGFGTRNHGAIPNYLWNFSKFPVRGGYDSDGHWNPNYLSSQCGAAVLMKLLANQGLISV</sequence>
<gene>
    <name evidence="1" type="ORF">XF3B_07630</name>
</gene>
<proteinExistence type="predicted"/>